<name>A0A8H7HU48_9AGAM</name>
<dbReference type="CDD" id="cd02440">
    <property type="entry name" value="AdoMet_MTases"/>
    <property type="match status" value="1"/>
</dbReference>
<evidence type="ECO:0000256" key="3">
    <source>
        <dbReference type="SAM" id="MobiDB-lite"/>
    </source>
</evidence>
<dbReference type="SUPFAM" id="SSF53335">
    <property type="entry name" value="S-adenosyl-L-methionine-dependent methyltransferases"/>
    <property type="match status" value="1"/>
</dbReference>
<accession>A0A8H7HU48</accession>
<dbReference type="PANTHER" id="PTHR13069">
    <property type="entry name" value="ALKYLATED DNA REPAIR PROTEIN ALKB HOMOLOG 8"/>
    <property type="match status" value="1"/>
</dbReference>
<evidence type="ECO:0000256" key="2">
    <source>
        <dbReference type="ARBA" id="ARBA00022679"/>
    </source>
</evidence>
<dbReference type="GO" id="GO:0030488">
    <property type="term" value="P:tRNA methylation"/>
    <property type="evidence" value="ECO:0007669"/>
    <property type="project" value="TreeGrafter"/>
</dbReference>
<dbReference type="InterPro" id="IPR051422">
    <property type="entry name" value="AlkB_tRNA_MeTrf/Diox"/>
</dbReference>
<keyword evidence="2 5" id="KW-0808">Transferase</keyword>
<proteinExistence type="predicted"/>
<evidence type="ECO:0000259" key="4">
    <source>
        <dbReference type="Pfam" id="PF08241"/>
    </source>
</evidence>
<dbReference type="GO" id="GO:0005634">
    <property type="term" value="C:nucleus"/>
    <property type="evidence" value="ECO:0007669"/>
    <property type="project" value="TreeGrafter"/>
</dbReference>
<comment type="caution">
    <text evidence="5">The sequence shown here is derived from an EMBL/GenBank/DDBJ whole genome shotgun (WGS) entry which is preliminary data.</text>
</comment>
<dbReference type="Proteomes" id="UP000602905">
    <property type="component" value="Unassembled WGS sequence"/>
</dbReference>
<evidence type="ECO:0000256" key="1">
    <source>
        <dbReference type="ARBA" id="ARBA00022603"/>
    </source>
</evidence>
<dbReference type="InterPro" id="IPR029063">
    <property type="entry name" value="SAM-dependent_MTases_sf"/>
</dbReference>
<evidence type="ECO:0000313" key="6">
    <source>
        <dbReference type="Proteomes" id="UP000602905"/>
    </source>
</evidence>
<dbReference type="GO" id="GO:0106335">
    <property type="term" value="F:tRNA (5-carboxymethyluridine(34)-5-O)-methyltransferase activity"/>
    <property type="evidence" value="ECO:0007669"/>
    <property type="project" value="TreeGrafter"/>
</dbReference>
<dbReference type="GO" id="GO:0000049">
    <property type="term" value="F:tRNA binding"/>
    <property type="evidence" value="ECO:0007669"/>
    <property type="project" value="TreeGrafter"/>
</dbReference>
<evidence type="ECO:0000313" key="5">
    <source>
        <dbReference type="EMBL" id="KAF8709003.1"/>
    </source>
</evidence>
<reference evidence="5" key="1">
    <citation type="submission" date="2020-09" db="EMBL/GenBank/DDBJ databases">
        <title>Comparative genome analyses of four rice-infecting Rhizoctonia solani isolates reveal extensive enrichment of homogalacturonan modification genes.</title>
        <authorList>
            <person name="Lee D.-Y."/>
            <person name="Jeon J."/>
            <person name="Kim K.-T."/>
            <person name="Cheong K."/>
            <person name="Song H."/>
            <person name="Choi G."/>
            <person name="Ko J."/>
            <person name="Opiyo S.O."/>
            <person name="Zuo S."/>
            <person name="Madhav S."/>
            <person name="Lee Y.-H."/>
            <person name="Wang G.-L."/>
        </authorList>
    </citation>
    <scope>NUCLEOTIDE SEQUENCE</scope>
    <source>
        <strain evidence="5">AG1-IA WGL</strain>
    </source>
</reference>
<keyword evidence="1 5" id="KW-0489">Methyltransferase</keyword>
<feature type="region of interest" description="Disordered" evidence="3">
    <location>
        <begin position="218"/>
        <end position="252"/>
    </location>
</feature>
<dbReference type="InterPro" id="IPR013216">
    <property type="entry name" value="Methyltransf_11"/>
</dbReference>
<dbReference type="PANTHER" id="PTHR13069:SF21">
    <property type="entry name" value="ALKYLATED DNA REPAIR PROTEIN ALKB HOMOLOG 8"/>
    <property type="match status" value="1"/>
</dbReference>
<dbReference type="AlphaFoldDB" id="A0A8H7HU48"/>
<dbReference type="Pfam" id="PF08241">
    <property type="entry name" value="Methyltransf_11"/>
    <property type="match status" value="1"/>
</dbReference>
<feature type="domain" description="Methyltransferase type 11" evidence="4">
    <location>
        <begin position="80"/>
        <end position="175"/>
    </location>
</feature>
<dbReference type="GO" id="GO:0005737">
    <property type="term" value="C:cytoplasm"/>
    <property type="evidence" value="ECO:0007669"/>
    <property type="project" value="TreeGrafter"/>
</dbReference>
<protein>
    <submittedName>
        <fullName evidence="5">Methyltransferase domain</fullName>
    </submittedName>
</protein>
<organism evidence="5 6">
    <name type="scientific">Rhizoctonia solani</name>
    <dbReference type="NCBI Taxonomy" id="456999"/>
    <lineage>
        <taxon>Eukaryota</taxon>
        <taxon>Fungi</taxon>
        <taxon>Dikarya</taxon>
        <taxon>Basidiomycota</taxon>
        <taxon>Agaricomycotina</taxon>
        <taxon>Agaricomycetes</taxon>
        <taxon>Cantharellales</taxon>
        <taxon>Ceratobasidiaceae</taxon>
        <taxon>Rhizoctonia</taxon>
    </lineage>
</organism>
<gene>
    <name evidence="5" type="ORF">RHS03_02968</name>
</gene>
<dbReference type="GO" id="GO:0008757">
    <property type="term" value="F:S-adenosylmethionine-dependent methyltransferase activity"/>
    <property type="evidence" value="ECO:0007669"/>
    <property type="project" value="InterPro"/>
</dbReference>
<feature type="compositionally biased region" description="Basic residues" evidence="3">
    <location>
        <begin position="220"/>
        <end position="232"/>
    </location>
</feature>
<dbReference type="OrthoDB" id="271595at2759"/>
<dbReference type="GO" id="GO:0002098">
    <property type="term" value="P:tRNA wobble uridine modification"/>
    <property type="evidence" value="ECO:0007669"/>
    <property type="project" value="TreeGrafter"/>
</dbReference>
<dbReference type="Gene3D" id="3.40.50.150">
    <property type="entry name" value="Vaccinia Virus protein VP39"/>
    <property type="match status" value="1"/>
</dbReference>
<feature type="non-terminal residue" evidence="5">
    <location>
        <position position="1"/>
    </location>
</feature>
<sequence length="321" mass="35570">MITGFANQNSHHLTMAGNTHPLNKLAIAPSATSDGAQGHEDQYVHSVYDQIAPHFSQTRYKPWPVIAKFMESVPTGAIGLDAGTGNGKYLPLSEERYLTMGVDRSMGLLKFAQHAGESTIPRDVILGDVRDSIWRQGVFDFAISIATIHHLATPERRVDAIMSILASLAPGGKALIYVWAVEQDELSKRVVPDIIEGNVSFAKAQDVLVPWVMQQEQKSKSKVNTRRIRKGDHKQEEVQPNSPPPQPSSTHTNTPVFQRYYHLFVAGELTELAKLAAARLNLAIGPMPVDTHASRHQQGVCISPEGWERSNLYIELTKWLN</sequence>
<dbReference type="EMBL" id="JACYCD010000048">
    <property type="protein sequence ID" value="KAF8709003.1"/>
    <property type="molecule type" value="Genomic_DNA"/>
</dbReference>